<evidence type="ECO:0008006" key="3">
    <source>
        <dbReference type="Google" id="ProtNLM"/>
    </source>
</evidence>
<reference evidence="1 2" key="1">
    <citation type="submission" date="2018-05" db="EMBL/GenBank/DDBJ databases">
        <title>Comparative genomic sequence analysis between strain HN4 and CCM 8460T (Falsochrobactrum ovis) will provide more evidence to prove that HN4 is a new species of Falsochrobactrum.</title>
        <authorList>
            <person name="Lyu W."/>
            <person name="Sun L."/>
            <person name="Yao L."/>
        </authorList>
    </citation>
    <scope>NUCLEOTIDE SEQUENCE [LARGE SCALE GENOMIC DNA]</scope>
    <source>
        <strain evidence="1 2">HN4</strain>
    </source>
</reference>
<evidence type="ECO:0000313" key="2">
    <source>
        <dbReference type="Proteomes" id="UP000245865"/>
    </source>
</evidence>
<dbReference type="InterPro" id="IPR009414">
    <property type="entry name" value="DUF1064"/>
</dbReference>
<comment type="caution">
    <text evidence="1">The sequence shown here is derived from an EMBL/GenBank/DDBJ whole genome shotgun (WGS) entry which is preliminary data.</text>
</comment>
<dbReference type="OrthoDB" id="7562115at2"/>
<keyword evidence="2" id="KW-1185">Reference proteome</keyword>
<dbReference type="EMBL" id="QGDB01000004">
    <property type="protein sequence ID" value="PWL17412.1"/>
    <property type="molecule type" value="Genomic_DNA"/>
</dbReference>
<dbReference type="Pfam" id="PF06356">
    <property type="entry name" value="DUF1064"/>
    <property type="match status" value="1"/>
</dbReference>
<proteinExistence type="predicted"/>
<organism evidence="1 2">
    <name type="scientific">Falsochrobactrum shanghaiense</name>
    <dbReference type="NCBI Taxonomy" id="2201899"/>
    <lineage>
        <taxon>Bacteria</taxon>
        <taxon>Pseudomonadati</taxon>
        <taxon>Pseudomonadota</taxon>
        <taxon>Alphaproteobacteria</taxon>
        <taxon>Hyphomicrobiales</taxon>
        <taxon>Brucellaceae</taxon>
        <taxon>Falsochrobactrum</taxon>
    </lineage>
</organism>
<dbReference type="Proteomes" id="UP000245865">
    <property type="component" value="Unassembled WGS sequence"/>
</dbReference>
<dbReference type="AlphaFoldDB" id="A0A316J674"/>
<name>A0A316J674_9HYPH</name>
<gene>
    <name evidence="1" type="ORF">DKP76_11580</name>
</gene>
<protein>
    <recommendedName>
        <fullName evidence="3">DUF1064 domain-containing protein</fullName>
    </recommendedName>
</protein>
<evidence type="ECO:0000313" key="1">
    <source>
        <dbReference type="EMBL" id="PWL17412.1"/>
    </source>
</evidence>
<accession>A0A316J674</accession>
<sequence length="118" mass="13466">MRMTAAEFRQQTKPNKYGAKKTVVDGITFDSRAEARYYVQLKLREQAGEVGGVELQRPFAVLGPKGELITTYKADFAFWDFTEDRFRVIDVKGVETPVFRLKSKLVKAFLGIDIEVVQ</sequence>